<feature type="transmembrane region" description="Helical" evidence="7">
    <location>
        <begin position="188"/>
        <end position="209"/>
    </location>
</feature>
<evidence type="ECO:0000256" key="4">
    <source>
        <dbReference type="ARBA" id="ARBA00022692"/>
    </source>
</evidence>
<keyword evidence="3" id="KW-1003">Cell membrane</keyword>
<feature type="transmembrane region" description="Helical" evidence="7">
    <location>
        <begin position="7"/>
        <end position="27"/>
    </location>
</feature>
<dbReference type="InterPro" id="IPR000515">
    <property type="entry name" value="MetI-like"/>
</dbReference>
<dbReference type="EMBL" id="CP091139">
    <property type="protein sequence ID" value="UUT36152.1"/>
    <property type="molecule type" value="Genomic_DNA"/>
</dbReference>
<evidence type="ECO:0000256" key="1">
    <source>
        <dbReference type="ARBA" id="ARBA00004651"/>
    </source>
</evidence>
<gene>
    <name evidence="9" type="ORF">L2X98_24145</name>
</gene>
<keyword evidence="2 7" id="KW-0813">Transport</keyword>
<sequence length="252" mass="25614">MITLRRGATYVGVIAFVLLVWVALTSFGSIKPFLLASPGAVLDSLAQLATTPGKILQPIGVTLAETGTAFAIATVAGVVLGVVVGSSKLLVAAYEPMVTTLSALPLIILYPVLAATLGVGSPSKVAIGALYGFFPIAISTMRAVARVDPTLMTASRTMGGRGLGLVGSVVIPAVSPAVIAAMRVAMSLSLVTIIAAEFISGAAGVGYQLAAASQGLDTPALFGWVLIVIVLTIVVNILFALLTTALRRGIER</sequence>
<evidence type="ECO:0000313" key="9">
    <source>
        <dbReference type="EMBL" id="UUT36152.1"/>
    </source>
</evidence>
<feature type="transmembrane region" description="Helical" evidence="7">
    <location>
        <begin position="97"/>
        <end position="118"/>
    </location>
</feature>
<evidence type="ECO:0000256" key="6">
    <source>
        <dbReference type="ARBA" id="ARBA00023136"/>
    </source>
</evidence>
<feature type="transmembrane region" description="Helical" evidence="7">
    <location>
        <begin position="63"/>
        <end position="85"/>
    </location>
</feature>
<dbReference type="PANTHER" id="PTHR30151:SF0">
    <property type="entry name" value="ABC TRANSPORTER PERMEASE PROTEIN MJ0413-RELATED"/>
    <property type="match status" value="1"/>
</dbReference>
<name>A0ABY5NLX9_9MICO</name>
<accession>A0ABY5NLX9</accession>
<evidence type="ECO:0000256" key="5">
    <source>
        <dbReference type="ARBA" id="ARBA00022989"/>
    </source>
</evidence>
<dbReference type="PROSITE" id="PS50928">
    <property type="entry name" value="ABC_TM1"/>
    <property type="match status" value="1"/>
</dbReference>
<feature type="transmembrane region" description="Helical" evidence="7">
    <location>
        <begin position="163"/>
        <end position="181"/>
    </location>
</feature>
<feature type="domain" description="ABC transmembrane type-1" evidence="8">
    <location>
        <begin position="59"/>
        <end position="243"/>
    </location>
</feature>
<keyword evidence="5 7" id="KW-1133">Transmembrane helix</keyword>
<feature type="transmembrane region" description="Helical" evidence="7">
    <location>
        <begin position="221"/>
        <end position="246"/>
    </location>
</feature>
<evidence type="ECO:0000256" key="7">
    <source>
        <dbReference type="RuleBase" id="RU363032"/>
    </source>
</evidence>
<keyword evidence="6 7" id="KW-0472">Membrane</keyword>
<dbReference type="Proteomes" id="UP001054811">
    <property type="component" value="Chromosome"/>
</dbReference>
<proteinExistence type="inferred from homology"/>
<dbReference type="RefSeq" id="WP_259612801.1">
    <property type="nucleotide sequence ID" value="NZ_CP091139.2"/>
</dbReference>
<evidence type="ECO:0000256" key="2">
    <source>
        <dbReference type="ARBA" id="ARBA00022448"/>
    </source>
</evidence>
<dbReference type="PANTHER" id="PTHR30151">
    <property type="entry name" value="ALKANE SULFONATE ABC TRANSPORTER-RELATED, MEMBRANE SUBUNIT"/>
    <property type="match status" value="1"/>
</dbReference>
<comment type="similarity">
    <text evidence="7">Belongs to the binding-protein-dependent transport system permease family.</text>
</comment>
<comment type="subcellular location">
    <subcellularLocation>
        <location evidence="1 7">Cell membrane</location>
        <topology evidence="1 7">Multi-pass membrane protein</topology>
    </subcellularLocation>
</comment>
<dbReference type="SUPFAM" id="SSF161098">
    <property type="entry name" value="MetI-like"/>
    <property type="match status" value="1"/>
</dbReference>
<dbReference type="InterPro" id="IPR035906">
    <property type="entry name" value="MetI-like_sf"/>
</dbReference>
<dbReference type="Gene3D" id="1.10.3720.10">
    <property type="entry name" value="MetI-like"/>
    <property type="match status" value="1"/>
</dbReference>
<evidence type="ECO:0000256" key="3">
    <source>
        <dbReference type="ARBA" id="ARBA00022475"/>
    </source>
</evidence>
<organism evidence="9 10">
    <name type="scientific">Microbacterium elymi</name>
    <dbReference type="NCBI Taxonomy" id="2909587"/>
    <lineage>
        <taxon>Bacteria</taxon>
        <taxon>Bacillati</taxon>
        <taxon>Actinomycetota</taxon>
        <taxon>Actinomycetes</taxon>
        <taxon>Micrococcales</taxon>
        <taxon>Microbacteriaceae</taxon>
        <taxon>Microbacterium</taxon>
    </lineage>
</organism>
<evidence type="ECO:0000259" key="8">
    <source>
        <dbReference type="PROSITE" id="PS50928"/>
    </source>
</evidence>
<protein>
    <submittedName>
        <fullName evidence="9">ABC transporter permease subunit</fullName>
    </submittedName>
</protein>
<keyword evidence="10" id="KW-1185">Reference proteome</keyword>
<evidence type="ECO:0000313" key="10">
    <source>
        <dbReference type="Proteomes" id="UP001054811"/>
    </source>
</evidence>
<reference evidence="9" key="1">
    <citation type="submission" date="2022-01" db="EMBL/GenBank/DDBJ databases">
        <title>Microbacterium eymi and Microbacterium rhizovicinus sp. nov., isolated from the rhizospheric soil of Elymus tsukushiensis, a plant native to the Dokdo Islands, Republic of Korea.</title>
        <authorList>
            <person name="Hwang Y.J."/>
        </authorList>
    </citation>
    <scope>NUCLEOTIDE SEQUENCE</scope>
    <source>
        <strain evidence="9">KUDC0405</strain>
    </source>
</reference>
<dbReference type="Pfam" id="PF00528">
    <property type="entry name" value="BPD_transp_1"/>
    <property type="match status" value="1"/>
</dbReference>
<keyword evidence="4 7" id="KW-0812">Transmembrane</keyword>